<gene>
    <name evidence="2" type="ORF">SAMN05661053_1687</name>
</gene>
<dbReference type="EMBL" id="UHJL01000002">
    <property type="protein sequence ID" value="SUQ24291.1"/>
    <property type="molecule type" value="Genomic_DNA"/>
</dbReference>
<reference evidence="2 3" key="1">
    <citation type="submission" date="2017-08" db="EMBL/GenBank/DDBJ databases">
        <authorList>
            <person name="de Groot N.N."/>
        </authorList>
    </citation>
    <scope>NUCLEOTIDE SEQUENCE [LARGE SCALE GENOMIC DNA]</scope>
    <source>
        <strain evidence="2 3">HM2</strain>
    </source>
</reference>
<keyword evidence="1" id="KW-0732">Signal</keyword>
<dbReference type="RefSeq" id="WP_109572825.1">
    <property type="nucleotide sequence ID" value="NZ_UHJL01000002.1"/>
</dbReference>
<evidence type="ECO:0000313" key="2">
    <source>
        <dbReference type="EMBL" id="SUQ24291.1"/>
    </source>
</evidence>
<evidence type="ECO:0000256" key="1">
    <source>
        <dbReference type="SAM" id="SignalP"/>
    </source>
</evidence>
<dbReference type="Proteomes" id="UP000255423">
    <property type="component" value="Unassembled WGS sequence"/>
</dbReference>
<evidence type="ECO:0008006" key="4">
    <source>
        <dbReference type="Google" id="ProtNLM"/>
    </source>
</evidence>
<proteinExistence type="predicted"/>
<organism evidence="2 3">
    <name type="scientific">Fibrobacter succinogenes</name>
    <name type="common">Bacteroides succinogenes</name>
    <dbReference type="NCBI Taxonomy" id="833"/>
    <lineage>
        <taxon>Bacteria</taxon>
        <taxon>Pseudomonadati</taxon>
        <taxon>Fibrobacterota</taxon>
        <taxon>Fibrobacteria</taxon>
        <taxon>Fibrobacterales</taxon>
        <taxon>Fibrobacteraceae</taxon>
        <taxon>Fibrobacter</taxon>
    </lineage>
</organism>
<accession>A0A380S736</accession>
<sequence>MKKIFGLALACCSTLFAQGVAQVPAVKADSAKAPVPVTTPAVDSVKAVAPAATPVAAVVSDTAKVAVPAAAPVVDSAAVAVVDTAKAVEPVKPAETLPAADTAKVSEVAVDSAKTVDSTDAEPVKTKRWNHYIGAGLSIPFDQYGIGNKKVNLINYGVNASYMGVCRCGFATKLSITSGIATTGNIEFYPSDGWQTGTYSAVEFGAGYSFVNSPKVTFSMFAVVGVEYAVFVTEEKSFKHKELGRVDRSYSESLTALTLGGDFMARFALSNHVGLFASVGGRWVAEVDSDASVKYKKGDFSRLEVNHDDDMGNFSIVPTVGVMWKF</sequence>
<name>A0A380S736_FIBSU</name>
<feature type="chain" id="PRO_5016970964" description="Outer membrane protein beta-barrel domain-containing protein" evidence="1">
    <location>
        <begin position="18"/>
        <end position="326"/>
    </location>
</feature>
<dbReference type="AlphaFoldDB" id="A0A380S736"/>
<protein>
    <recommendedName>
        <fullName evidence="4">Outer membrane protein beta-barrel domain-containing protein</fullName>
    </recommendedName>
</protein>
<feature type="signal peptide" evidence="1">
    <location>
        <begin position="1"/>
        <end position="17"/>
    </location>
</feature>
<evidence type="ECO:0000313" key="3">
    <source>
        <dbReference type="Proteomes" id="UP000255423"/>
    </source>
</evidence>